<sequence length="814" mass="93091">MSNIKDIVNIESFRGRFDVKEFVETISNQHVIDAKVISTQFDPKPFIRTFEATVDELLKLKRKVQRKIDDLDDQAAATESSTRQKMQEITSTFENCRLGFESLETQINHVGATAVKIGEQLETIDLQRTKAVEAKDLIQYFLDFNQGISARLETLRKKNAAGEYNAVIIARRLSGIAKEVDVPEIEKARTNIEKYCEELEKGLLESFDKALNAKDRVKMKQYAKTLFDFNGGNSCLQTYINQNLYFINSSIIDCQHEFESLYNDAEFDTGIPKPDHQLIQYFDEIRKIVRIEWDMIFSVFVNSPQVLIVFVQRIFAQSVQTMIENLLLQAEKHSPITYLQVLASTHKATQNLILDLHHFDEEVIAFQVGAPVLTQILDRSFEDLFVPYLDGDKYINLEAKLFLTIYEQVLNPYQNFMLKRSKLLAKKGIKTKAFLGNLNASGSVLSNDVAIPSGFSSMSQVLSKLMGEKEELNASDDSTNIKFAAIDNVLKLIKPHIQAVNRCRQLVLPGNLPQRISFLFQLLLECLPQYLETSITICQEDFPLQDSKIDPDLKALVLVQSVTDILNLIQFHFQSAIVSKLLRSPATHREVVVYKNNLMSDVEEKLGNLVFTQIEYISVWFVSVLSKQKKNEFKPNDDQLNIGTLPTPPCIQITNFVKNMYKTAMQSLNGENLRVFLLEVGNSLHSLLLDHFKKYTINSSGGILLSKDLLSYQEAIGQFNLKELAEKFELLRELGNLFIVKPENIKQVLNEGILSRIELNLIYPYLICRSDWDKLKYFEREIFNMNKNKNHNGSGNNLSQYNSDDSLAMSDYSD</sequence>
<feature type="domain" description="Exocyst complex component Sec10 N-terminal" evidence="8">
    <location>
        <begin position="43"/>
        <end position="157"/>
    </location>
</feature>
<dbReference type="PANTHER" id="PTHR12100:SF0">
    <property type="entry name" value="EXOCYST COMPLEX COMPONENT 5"/>
    <property type="match status" value="1"/>
</dbReference>
<dbReference type="GO" id="GO:0006893">
    <property type="term" value="P:Golgi to plasma membrane transport"/>
    <property type="evidence" value="ECO:0007669"/>
    <property type="project" value="TreeGrafter"/>
</dbReference>
<feature type="coiled-coil region" evidence="5">
    <location>
        <begin position="47"/>
        <end position="81"/>
    </location>
</feature>
<organism evidence="9 10">
    <name type="scientific">Clydaea vesicula</name>
    <dbReference type="NCBI Taxonomy" id="447962"/>
    <lineage>
        <taxon>Eukaryota</taxon>
        <taxon>Fungi</taxon>
        <taxon>Fungi incertae sedis</taxon>
        <taxon>Chytridiomycota</taxon>
        <taxon>Chytridiomycota incertae sedis</taxon>
        <taxon>Chytridiomycetes</taxon>
        <taxon>Lobulomycetales</taxon>
        <taxon>Lobulomycetaceae</taxon>
        <taxon>Clydaea</taxon>
    </lineage>
</organism>
<dbReference type="InterPro" id="IPR048627">
    <property type="entry name" value="Sec10_HB"/>
</dbReference>
<dbReference type="PANTHER" id="PTHR12100">
    <property type="entry name" value="SEC10"/>
    <property type="match status" value="1"/>
</dbReference>
<dbReference type="InterPro" id="IPR009976">
    <property type="entry name" value="Sec10-like"/>
</dbReference>
<reference evidence="9" key="1">
    <citation type="submission" date="2020-05" db="EMBL/GenBank/DDBJ databases">
        <title>Phylogenomic resolution of chytrid fungi.</title>
        <authorList>
            <person name="Stajich J.E."/>
            <person name="Amses K."/>
            <person name="Simmons R."/>
            <person name="Seto K."/>
            <person name="Myers J."/>
            <person name="Bonds A."/>
            <person name="Quandt C.A."/>
            <person name="Barry K."/>
            <person name="Liu P."/>
            <person name="Grigoriev I."/>
            <person name="Longcore J.E."/>
            <person name="James T.Y."/>
        </authorList>
    </citation>
    <scope>NUCLEOTIDE SEQUENCE</scope>
    <source>
        <strain evidence="9">JEL0476</strain>
    </source>
</reference>
<protein>
    <submittedName>
        <fullName evidence="9">Exocyst complex component 5</fullName>
    </submittedName>
</protein>
<evidence type="ECO:0000259" key="7">
    <source>
        <dbReference type="Pfam" id="PF07393"/>
    </source>
</evidence>
<dbReference type="GO" id="GO:0006887">
    <property type="term" value="P:exocytosis"/>
    <property type="evidence" value="ECO:0007669"/>
    <property type="project" value="UniProtKB-KW"/>
</dbReference>
<evidence type="ECO:0000313" key="9">
    <source>
        <dbReference type="EMBL" id="KAJ3213212.1"/>
    </source>
</evidence>
<evidence type="ECO:0000256" key="1">
    <source>
        <dbReference type="ARBA" id="ARBA00006572"/>
    </source>
</evidence>
<dbReference type="Proteomes" id="UP001211065">
    <property type="component" value="Unassembled WGS sequence"/>
</dbReference>
<feature type="domain" description="Exocyst complex component Sec10-like alpha-helical bundle" evidence="7">
    <location>
        <begin position="167"/>
        <end position="776"/>
    </location>
</feature>
<evidence type="ECO:0000256" key="2">
    <source>
        <dbReference type="ARBA" id="ARBA00022448"/>
    </source>
</evidence>
<evidence type="ECO:0000259" key="8">
    <source>
        <dbReference type="Pfam" id="PF20667"/>
    </source>
</evidence>
<evidence type="ECO:0000256" key="4">
    <source>
        <dbReference type="ARBA" id="ARBA00023054"/>
    </source>
</evidence>
<comment type="similarity">
    <text evidence="1">Belongs to the SEC10 family.</text>
</comment>
<accession>A0AAD5TX12</accession>
<dbReference type="AlphaFoldDB" id="A0AAD5TX12"/>
<evidence type="ECO:0000313" key="10">
    <source>
        <dbReference type="Proteomes" id="UP001211065"/>
    </source>
</evidence>
<dbReference type="Pfam" id="PF20667">
    <property type="entry name" value="Sec10_N"/>
    <property type="match status" value="1"/>
</dbReference>
<proteinExistence type="inferred from homology"/>
<gene>
    <name evidence="9" type="primary">SEC10</name>
    <name evidence="9" type="ORF">HK099_007519</name>
</gene>
<name>A0AAD5TX12_9FUNG</name>
<evidence type="ECO:0000256" key="5">
    <source>
        <dbReference type="SAM" id="Coils"/>
    </source>
</evidence>
<dbReference type="EMBL" id="JADGJW010000734">
    <property type="protein sequence ID" value="KAJ3213212.1"/>
    <property type="molecule type" value="Genomic_DNA"/>
</dbReference>
<evidence type="ECO:0000256" key="3">
    <source>
        <dbReference type="ARBA" id="ARBA00022483"/>
    </source>
</evidence>
<feature type="region of interest" description="Disordered" evidence="6">
    <location>
        <begin position="793"/>
        <end position="814"/>
    </location>
</feature>
<keyword evidence="2" id="KW-0813">Transport</keyword>
<keyword evidence="4 5" id="KW-0175">Coiled coil</keyword>
<keyword evidence="3" id="KW-0268">Exocytosis</keyword>
<comment type="caution">
    <text evidence="9">The sequence shown here is derived from an EMBL/GenBank/DDBJ whole genome shotgun (WGS) entry which is preliminary data.</text>
</comment>
<keyword evidence="10" id="KW-1185">Reference proteome</keyword>
<evidence type="ECO:0000256" key="6">
    <source>
        <dbReference type="SAM" id="MobiDB-lite"/>
    </source>
</evidence>
<dbReference type="Pfam" id="PF07393">
    <property type="entry name" value="Sec10_HB"/>
    <property type="match status" value="1"/>
</dbReference>
<dbReference type="InterPro" id="IPR048625">
    <property type="entry name" value="Sec10_N"/>
</dbReference>
<dbReference type="GO" id="GO:0000145">
    <property type="term" value="C:exocyst"/>
    <property type="evidence" value="ECO:0007669"/>
    <property type="project" value="TreeGrafter"/>
</dbReference>